<evidence type="ECO:0000313" key="10">
    <source>
        <dbReference type="EMBL" id="TCN27940.1"/>
    </source>
</evidence>
<dbReference type="CDD" id="cd17324">
    <property type="entry name" value="MFS_NepI_like"/>
    <property type="match status" value="1"/>
</dbReference>
<evidence type="ECO:0000256" key="8">
    <source>
        <dbReference type="SAM" id="Phobius"/>
    </source>
</evidence>
<feature type="transmembrane region" description="Helical" evidence="8">
    <location>
        <begin position="12"/>
        <end position="33"/>
    </location>
</feature>
<proteinExistence type="inferred from homology"/>
<comment type="similarity">
    <text evidence="2">Belongs to the major facilitator superfamily.</text>
</comment>
<dbReference type="InterPro" id="IPR011701">
    <property type="entry name" value="MFS"/>
</dbReference>
<dbReference type="SUPFAM" id="SSF103473">
    <property type="entry name" value="MFS general substrate transporter"/>
    <property type="match status" value="1"/>
</dbReference>
<dbReference type="PANTHER" id="PTHR43271:SF2">
    <property type="entry name" value="BLL2771 PROTEIN"/>
    <property type="match status" value="1"/>
</dbReference>
<accession>A0A4V2REA4</accession>
<dbReference type="PANTHER" id="PTHR43271">
    <property type="entry name" value="BLL2771 PROTEIN"/>
    <property type="match status" value="1"/>
</dbReference>
<dbReference type="InterPro" id="IPR036259">
    <property type="entry name" value="MFS_trans_sf"/>
</dbReference>
<name>A0A4V2REA4_9BACI</name>
<organism evidence="10 11">
    <name type="scientific">Mesobacillus foraminis</name>
    <dbReference type="NCBI Taxonomy" id="279826"/>
    <lineage>
        <taxon>Bacteria</taxon>
        <taxon>Bacillati</taxon>
        <taxon>Bacillota</taxon>
        <taxon>Bacilli</taxon>
        <taxon>Bacillales</taxon>
        <taxon>Bacillaceae</taxon>
        <taxon>Mesobacillus</taxon>
    </lineage>
</organism>
<keyword evidence="6 8" id="KW-1133">Transmembrane helix</keyword>
<dbReference type="GO" id="GO:0022857">
    <property type="term" value="F:transmembrane transporter activity"/>
    <property type="evidence" value="ECO:0007669"/>
    <property type="project" value="InterPro"/>
</dbReference>
<keyword evidence="7 8" id="KW-0472">Membrane</keyword>
<dbReference type="PROSITE" id="PS50850">
    <property type="entry name" value="MFS"/>
    <property type="match status" value="1"/>
</dbReference>
<evidence type="ECO:0000256" key="4">
    <source>
        <dbReference type="ARBA" id="ARBA00022475"/>
    </source>
</evidence>
<sequence>MNPLPLSRNIPALLSICSILVASNIYTLIPIYGTIAEDLGISRSSVIWAGSLFTFFYACGLLSIGPISDYTGRKKILVLGLLASALSSLAVALSTDVFSLWLTRSIQGFTLASFASVIFSYSFELFPFKQRTLLVVLINTGFLIAGIFGQLASSFLSEWLSWNSVFIFFALCYSLLAALTYWLLPESPGLHGKQEKLWRTFRSILHDPNLGKCYMIAFTLLFSIIAFYDALGRFFTGPGSELYMIRVAGLAGASVSLFTGKLIEKAGELRTLSFGLVLGVIGLLSMLIFHSTLGLIVFSIMFISSISLAIPTVITLIGELAGTRRAKALSLYSFILLSGASLAPAIVSLFHFFHMLILLSVIFMANLGLCAVLFKTKSEGHFQ</sequence>
<feature type="transmembrane region" description="Helical" evidence="8">
    <location>
        <begin position="76"/>
        <end position="94"/>
    </location>
</feature>
<comment type="subcellular location">
    <subcellularLocation>
        <location evidence="1">Cell membrane</location>
        <topology evidence="1">Multi-pass membrane protein</topology>
    </subcellularLocation>
</comment>
<evidence type="ECO:0000256" key="3">
    <source>
        <dbReference type="ARBA" id="ARBA00022448"/>
    </source>
</evidence>
<keyword evidence="4" id="KW-1003">Cell membrane</keyword>
<feature type="transmembrane region" description="Helical" evidence="8">
    <location>
        <begin position="213"/>
        <end position="231"/>
    </location>
</feature>
<reference evidence="10 11" key="1">
    <citation type="journal article" date="2015" name="Stand. Genomic Sci.">
        <title>Genomic Encyclopedia of Bacterial and Archaeal Type Strains, Phase III: the genomes of soil and plant-associated and newly described type strains.</title>
        <authorList>
            <person name="Whitman W.B."/>
            <person name="Woyke T."/>
            <person name="Klenk H.P."/>
            <person name="Zhou Y."/>
            <person name="Lilburn T.G."/>
            <person name="Beck B.J."/>
            <person name="De Vos P."/>
            <person name="Vandamme P."/>
            <person name="Eisen J.A."/>
            <person name="Garrity G."/>
            <person name="Hugenholtz P."/>
            <person name="Kyrpides N.C."/>
        </authorList>
    </citation>
    <scope>NUCLEOTIDE SEQUENCE [LARGE SCALE GENOMIC DNA]</scope>
    <source>
        <strain evidence="10 11">CV53</strain>
    </source>
</reference>
<evidence type="ECO:0000256" key="7">
    <source>
        <dbReference type="ARBA" id="ARBA00023136"/>
    </source>
</evidence>
<evidence type="ECO:0000256" key="2">
    <source>
        <dbReference type="ARBA" id="ARBA00008335"/>
    </source>
</evidence>
<feature type="transmembrane region" description="Helical" evidence="8">
    <location>
        <begin position="243"/>
        <end position="260"/>
    </location>
</feature>
<feature type="domain" description="Major facilitator superfamily (MFS) profile" evidence="9">
    <location>
        <begin position="10"/>
        <end position="378"/>
    </location>
</feature>
<keyword evidence="5 8" id="KW-0812">Transmembrane</keyword>
<dbReference type="InterPro" id="IPR020846">
    <property type="entry name" value="MFS_dom"/>
</dbReference>
<feature type="transmembrane region" description="Helical" evidence="8">
    <location>
        <begin position="295"/>
        <end position="317"/>
    </location>
</feature>
<evidence type="ECO:0000256" key="1">
    <source>
        <dbReference type="ARBA" id="ARBA00004651"/>
    </source>
</evidence>
<feature type="transmembrane region" description="Helical" evidence="8">
    <location>
        <begin position="45"/>
        <end position="64"/>
    </location>
</feature>
<dbReference type="Proteomes" id="UP000295689">
    <property type="component" value="Unassembled WGS sequence"/>
</dbReference>
<feature type="transmembrane region" description="Helical" evidence="8">
    <location>
        <begin position="165"/>
        <end position="184"/>
    </location>
</feature>
<evidence type="ECO:0000256" key="6">
    <source>
        <dbReference type="ARBA" id="ARBA00022989"/>
    </source>
</evidence>
<evidence type="ECO:0000259" key="9">
    <source>
        <dbReference type="PROSITE" id="PS50850"/>
    </source>
</evidence>
<dbReference type="Gene3D" id="1.20.1250.20">
    <property type="entry name" value="MFS general substrate transporter like domains"/>
    <property type="match status" value="1"/>
</dbReference>
<protein>
    <submittedName>
        <fullName evidence="10">Putative MFS family arabinose efflux permease</fullName>
    </submittedName>
</protein>
<evidence type="ECO:0000256" key="5">
    <source>
        <dbReference type="ARBA" id="ARBA00022692"/>
    </source>
</evidence>
<comment type="caution">
    <text evidence="10">The sequence shown here is derived from an EMBL/GenBank/DDBJ whole genome shotgun (WGS) entry which is preliminary data.</text>
</comment>
<dbReference type="AlphaFoldDB" id="A0A4V2REA4"/>
<feature type="transmembrane region" description="Helical" evidence="8">
    <location>
        <begin position="133"/>
        <end position="153"/>
    </location>
</feature>
<keyword evidence="11" id="KW-1185">Reference proteome</keyword>
<dbReference type="GO" id="GO:0005886">
    <property type="term" value="C:plasma membrane"/>
    <property type="evidence" value="ECO:0007669"/>
    <property type="project" value="UniProtKB-SubCell"/>
</dbReference>
<feature type="transmembrane region" description="Helical" evidence="8">
    <location>
        <begin position="106"/>
        <end position="126"/>
    </location>
</feature>
<dbReference type="EMBL" id="SLVV01000001">
    <property type="protein sequence ID" value="TCN27940.1"/>
    <property type="molecule type" value="Genomic_DNA"/>
</dbReference>
<dbReference type="RefSeq" id="WP_132000999.1">
    <property type="nucleotide sequence ID" value="NZ_JABUHM010000006.1"/>
</dbReference>
<feature type="transmembrane region" description="Helical" evidence="8">
    <location>
        <begin position="353"/>
        <end position="374"/>
    </location>
</feature>
<dbReference type="Pfam" id="PF07690">
    <property type="entry name" value="MFS_1"/>
    <property type="match status" value="1"/>
</dbReference>
<keyword evidence="3" id="KW-0813">Transport</keyword>
<feature type="transmembrane region" description="Helical" evidence="8">
    <location>
        <begin position="329"/>
        <end position="347"/>
    </location>
</feature>
<feature type="transmembrane region" description="Helical" evidence="8">
    <location>
        <begin position="272"/>
        <end position="289"/>
    </location>
</feature>
<evidence type="ECO:0000313" key="11">
    <source>
        <dbReference type="Proteomes" id="UP000295689"/>
    </source>
</evidence>
<gene>
    <name evidence="10" type="ORF">EV146_101270</name>
</gene>